<feature type="compositionally biased region" description="Low complexity" evidence="2">
    <location>
        <begin position="251"/>
        <end position="270"/>
    </location>
</feature>
<dbReference type="HOGENOM" id="CLU_004932_0_0_1"/>
<reference evidence="3 4" key="1">
    <citation type="journal article" date="2012" name="New Phytol.">
        <title>Insight into trade-off between wood decay and parasitism from the genome of a fungal forest pathogen.</title>
        <authorList>
            <person name="Olson A."/>
            <person name="Aerts A."/>
            <person name="Asiegbu F."/>
            <person name="Belbahri L."/>
            <person name="Bouzid O."/>
            <person name="Broberg A."/>
            <person name="Canback B."/>
            <person name="Coutinho P.M."/>
            <person name="Cullen D."/>
            <person name="Dalman K."/>
            <person name="Deflorio G."/>
            <person name="van Diepen L.T."/>
            <person name="Dunand C."/>
            <person name="Duplessis S."/>
            <person name="Durling M."/>
            <person name="Gonthier P."/>
            <person name="Grimwood J."/>
            <person name="Fossdal C.G."/>
            <person name="Hansson D."/>
            <person name="Henrissat B."/>
            <person name="Hietala A."/>
            <person name="Himmelstrand K."/>
            <person name="Hoffmeister D."/>
            <person name="Hogberg N."/>
            <person name="James T.Y."/>
            <person name="Karlsson M."/>
            <person name="Kohler A."/>
            <person name="Kues U."/>
            <person name="Lee Y.H."/>
            <person name="Lin Y.C."/>
            <person name="Lind M."/>
            <person name="Lindquist E."/>
            <person name="Lombard V."/>
            <person name="Lucas S."/>
            <person name="Lunden K."/>
            <person name="Morin E."/>
            <person name="Murat C."/>
            <person name="Park J."/>
            <person name="Raffaello T."/>
            <person name="Rouze P."/>
            <person name="Salamov A."/>
            <person name="Schmutz J."/>
            <person name="Solheim H."/>
            <person name="Stahlberg J."/>
            <person name="Velez H."/>
            <person name="de Vries R.P."/>
            <person name="Wiebenga A."/>
            <person name="Woodward S."/>
            <person name="Yakovlev I."/>
            <person name="Garbelotto M."/>
            <person name="Martin F."/>
            <person name="Grigoriev I.V."/>
            <person name="Stenlid J."/>
        </authorList>
    </citation>
    <scope>NUCLEOTIDE SEQUENCE [LARGE SCALE GENOMIC DNA]</scope>
    <source>
        <strain evidence="3 4">TC 32-1</strain>
    </source>
</reference>
<organism evidence="3 4">
    <name type="scientific">Heterobasidion irregulare (strain TC 32-1)</name>
    <dbReference type="NCBI Taxonomy" id="747525"/>
    <lineage>
        <taxon>Eukaryota</taxon>
        <taxon>Fungi</taxon>
        <taxon>Dikarya</taxon>
        <taxon>Basidiomycota</taxon>
        <taxon>Agaricomycotina</taxon>
        <taxon>Agaricomycetes</taxon>
        <taxon>Russulales</taxon>
        <taxon>Bondarzewiaceae</taxon>
        <taxon>Heterobasidion</taxon>
        <taxon>Heterobasidion annosum species complex</taxon>
    </lineage>
</organism>
<feature type="compositionally biased region" description="Basic and acidic residues" evidence="2">
    <location>
        <begin position="936"/>
        <end position="946"/>
    </location>
</feature>
<evidence type="ECO:0000313" key="3">
    <source>
        <dbReference type="EMBL" id="ETW75967.1"/>
    </source>
</evidence>
<feature type="region of interest" description="Disordered" evidence="2">
    <location>
        <begin position="863"/>
        <end position="889"/>
    </location>
</feature>
<feature type="compositionally biased region" description="Acidic residues" evidence="2">
    <location>
        <begin position="955"/>
        <end position="965"/>
    </location>
</feature>
<dbReference type="PANTHER" id="PTHR13037">
    <property type="entry name" value="FORMIN"/>
    <property type="match status" value="1"/>
</dbReference>
<feature type="compositionally biased region" description="Polar residues" evidence="2">
    <location>
        <begin position="195"/>
        <end position="211"/>
    </location>
</feature>
<feature type="compositionally biased region" description="Basic and acidic residues" evidence="2">
    <location>
        <begin position="429"/>
        <end position="440"/>
    </location>
</feature>
<feature type="compositionally biased region" description="Acidic residues" evidence="2">
    <location>
        <begin position="327"/>
        <end position="343"/>
    </location>
</feature>
<feature type="region of interest" description="Disordered" evidence="2">
    <location>
        <begin position="695"/>
        <end position="781"/>
    </location>
</feature>
<dbReference type="RefSeq" id="XP_009552202.1">
    <property type="nucleotide sequence ID" value="XM_009553907.1"/>
</dbReference>
<feature type="compositionally biased region" description="Acidic residues" evidence="2">
    <location>
        <begin position="584"/>
        <end position="596"/>
    </location>
</feature>
<dbReference type="AlphaFoldDB" id="W4JQX4"/>
<feature type="compositionally biased region" description="Basic residues" evidence="2">
    <location>
        <begin position="310"/>
        <end position="321"/>
    </location>
</feature>
<protein>
    <submittedName>
        <fullName evidence="3">Uncharacterized protein</fullName>
    </submittedName>
</protein>
<dbReference type="Proteomes" id="UP000030671">
    <property type="component" value="Unassembled WGS sequence"/>
</dbReference>
<feature type="compositionally biased region" description="Low complexity" evidence="2">
    <location>
        <begin position="115"/>
        <end position="132"/>
    </location>
</feature>
<feature type="region of interest" description="Disordered" evidence="2">
    <location>
        <begin position="936"/>
        <end position="990"/>
    </location>
</feature>
<name>W4JQX4_HETIT</name>
<feature type="compositionally biased region" description="Polar residues" evidence="2">
    <location>
        <begin position="1115"/>
        <end position="1136"/>
    </location>
</feature>
<dbReference type="EMBL" id="KI925465">
    <property type="protein sequence ID" value="ETW75967.1"/>
    <property type="molecule type" value="Genomic_DNA"/>
</dbReference>
<sequence length="1147" mass="125223">MKHAGPLDRATRPTDQGTDEPSEATPNPKPRKQKRNARAVSPESPTRSILHRRSASPSKPTSPARHVLFQSPPPVRDVNADNIPPLSLAVTRTRQRTSSRARSATPIPHYEPPTERFTPPREVLMTPSPSKARVSKSSKRKSVAGRDALKLLIKKEPPDIDLSKPPPPPSPSDDPLLLRGRPRRQKMQVRVMTPTIMNTRDTPSMASTSPPDATFRVSSPLADKNSPIDLTLQSGDESDMLPAPPVFDFMGADGADDGWSSGEEGGQEQQAQDEWEESGEFTGKFTTVSVPTKADPPTSATRERIEHWGRPKSPHPLKKKGGLSFVEEGEEEEGTLGDEEMDEEMGREFETEIEPGSAAGPLGTDQEQDVNRAAETGNGQGSSGARADKEDDMEQEQPSFADEGPPPPDEPSESPERHSPEPDVEDESLERRSSEPHDETVEAVAPPSPVIGAGEDENVEEPGSMNLEDSEQNEPHPMDLDVSQEYSVYTSAGDVEPPIEETHDHEIPFIAKAELSFEEAVPEEYPAEVGDVAAPQDISVQPVQQESLLEEDDPSQYFERELSYISNPEERVQPLVQPERSLDVEMEEEEEEEEEAVIDRHLSSEPGLIDDDLSREAEPDEDEDMIYTDDEAEERSEDEEEEDEEGDPSVVKIVSDNPWAAARAAAILKSHDYDMIVKDVNSARRSPRTVQSLMKDARRADASASGVSKSVSPARGMGRGFTPSSPSMTLPELLDPLEAEPPLTGTPRRSAGAMHPFRTPSPATFAPHTPEPGLHIDTDGPRDWSRSDWKLLDACFTDERLEVGQRMAVDGESGVLGDVDRVDLNNVVDRFVALLGGADVIARLGSAWTRDDLLKRAKALQSKQRAGNVAPPTPTLRQPPVSSTTPSVPDFTPLNRGRFVWSSNRQKLAAPTFASRLDKPPLPPSLLGPRYSHLMEEARSVSRSSDDGSSVMNNDDAELPIDSDEPSVASKSTYGEEPRAAPAPPGIGSRVKGFFFSYLPTLSKTKPPPNAPSSSRPGLPLPPPEMLEKPRAPISTPMSKPPPKPSHPKELVNLQPAPPPPSKIPRLQTRPRRLVDLRPVTSIPEPSQPIRIPNGPRSSGGSVKDLVRSFEEMDNSSSSIGRPSSQMSMRSQTGTIETKGGKPAWKP</sequence>
<evidence type="ECO:0000313" key="4">
    <source>
        <dbReference type="Proteomes" id="UP000030671"/>
    </source>
</evidence>
<feature type="region of interest" description="Disordered" evidence="2">
    <location>
        <begin position="1"/>
        <end position="484"/>
    </location>
</feature>
<feature type="compositionally biased region" description="Basic and acidic residues" evidence="2">
    <location>
        <begin position="147"/>
        <end position="162"/>
    </location>
</feature>
<evidence type="ECO:0000256" key="1">
    <source>
        <dbReference type="ARBA" id="ARBA00022581"/>
    </source>
</evidence>
<feature type="compositionally biased region" description="Acidic residues" evidence="2">
    <location>
        <begin position="618"/>
        <end position="647"/>
    </location>
</feature>
<feature type="compositionally biased region" description="Basic residues" evidence="2">
    <location>
        <begin position="133"/>
        <end position="143"/>
    </location>
</feature>
<dbReference type="GeneID" id="20671539"/>
<feature type="region of interest" description="Disordered" evidence="2">
    <location>
        <begin position="1003"/>
        <end position="1147"/>
    </location>
</feature>
<dbReference type="KEGG" id="hir:HETIRDRAFT_330015"/>
<feature type="compositionally biased region" description="Basic and acidic residues" evidence="2">
    <location>
        <begin position="1"/>
        <end position="12"/>
    </location>
</feature>
<proteinExistence type="predicted"/>
<dbReference type="InParanoid" id="W4JQX4"/>
<dbReference type="PANTHER" id="PTHR13037:SF24">
    <property type="entry name" value="POLYCOMB PROTEIN PCL-RELATED"/>
    <property type="match status" value="1"/>
</dbReference>
<gene>
    <name evidence="3" type="ORF">HETIRDRAFT_330015</name>
</gene>
<dbReference type="eggNOG" id="ENOG502SMQ1">
    <property type="taxonomic scope" value="Eukaryota"/>
</dbReference>
<accession>W4JQX4</accession>
<feature type="compositionally biased region" description="Low complexity" evidence="2">
    <location>
        <begin position="730"/>
        <end position="743"/>
    </location>
</feature>
<keyword evidence="1" id="KW-0945">Host-virus interaction</keyword>
<evidence type="ECO:0000256" key="2">
    <source>
        <dbReference type="SAM" id="MobiDB-lite"/>
    </source>
</evidence>
<keyword evidence="4" id="KW-1185">Reference proteome</keyword>
<feature type="region of interest" description="Disordered" evidence="2">
    <location>
        <begin position="565"/>
        <end position="654"/>
    </location>
</feature>
<dbReference type="OrthoDB" id="3258279at2759"/>
<feature type="compositionally biased region" description="Low complexity" evidence="2">
    <location>
        <begin position="879"/>
        <end position="889"/>
    </location>
</feature>